<evidence type="ECO:0000256" key="1">
    <source>
        <dbReference type="SAM" id="MobiDB-lite"/>
    </source>
</evidence>
<evidence type="ECO:0000313" key="2">
    <source>
        <dbReference type="EMBL" id="CAG8949342.1"/>
    </source>
</evidence>
<name>A0A9N9PPD8_9HELO</name>
<accession>A0A9N9PPD8</accession>
<reference evidence="2" key="1">
    <citation type="submission" date="2021-07" db="EMBL/GenBank/DDBJ databases">
        <authorList>
            <person name="Durling M."/>
        </authorList>
    </citation>
    <scope>NUCLEOTIDE SEQUENCE</scope>
</reference>
<dbReference type="Proteomes" id="UP000696280">
    <property type="component" value="Unassembled WGS sequence"/>
</dbReference>
<dbReference type="EMBL" id="CAJVRL010000002">
    <property type="protein sequence ID" value="CAG8949342.1"/>
    <property type="molecule type" value="Genomic_DNA"/>
</dbReference>
<proteinExistence type="predicted"/>
<gene>
    <name evidence="2" type="ORF">HYFRA_00004968</name>
</gene>
<feature type="region of interest" description="Disordered" evidence="1">
    <location>
        <begin position="1"/>
        <end position="59"/>
    </location>
</feature>
<evidence type="ECO:0000313" key="3">
    <source>
        <dbReference type="Proteomes" id="UP000696280"/>
    </source>
</evidence>
<sequence>MLGKEGKVVGGVVEQDLKLSATTSSQKARKSYRDDGGLREMDRCDKDAGEGGEAGGRCGRAGFEALRDREVAASSQIMLRRRGKLEESFRKVEEC</sequence>
<protein>
    <submittedName>
        <fullName evidence="2">Uncharacterized protein</fullName>
    </submittedName>
</protein>
<organism evidence="2 3">
    <name type="scientific">Hymenoscyphus fraxineus</name>
    <dbReference type="NCBI Taxonomy" id="746836"/>
    <lineage>
        <taxon>Eukaryota</taxon>
        <taxon>Fungi</taxon>
        <taxon>Dikarya</taxon>
        <taxon>Ascomycota</taxon>
        <taxon>Pezizomycotina</taxon>
        <taxon>Leotiomycetes</taxon>
        <taxon>Helotiales</taxon>
        <taxon>Helotiaceae</taxon>
        <taxon>Hymenoscyphus</taxon>
    </lineage>
</organism>
<keyword evidence="3" id="KW-1185">Reference proteome</keyword>
<dbReference type="AlphaFoldDB" id="A0A9N9PPD8"/>
<comment type="caution">
    <text evidence="2">The sequence shown here is derived from an EMBL/GenBank/DDBJ whole genome shotgun (WGS) entry which is preliminary data.</text>
</comment>
<feature type="compositionally biased region" description="Basic and acidic residues" evidence="1">
    <location>
        <begin position="31"/>
        <end position="49"/>
    </location>
</feature>